<evidence type="ECO:0000256" key="13">
    <source>
        <dbReference type="ARBA" id="ARBA00022840"/>
    </source>
</evidence>
<evidence type="ECO:0000256" key="5">
    <source>
        <dbReference type="ARBA" id="ARBA00012513"/>
    </source>
</evidence>
<keyword evidence="15" id="KW-0809">Transit peptide</keyword>
<protein>
    <recommendedName>
        <fullName evidence="5">non-specific serine/threonine protein kinase</fullName>
        <ecNumber evidence="5">2.7.11.1</ecNumber>
    </recommendedName>
</protein>
<evidence type="ECO:0000256" key="7">
    <source>
        <dbReference type="ARBA" id="ARBA00022679"/>
    </source>
</evidence>
<dbReference type="InterPro" id="IPR051511">
    <property type="entry name" value="MitoQC_Scaffold_Kinases"/>
</dbReference>
<dbReference type="SUPFAM" id="SSF56112">
    <property type="entry name" value="Protein kinase-like (PK-like)"/>
    <property type="match status" value="1"/>
</dbReference>
<dbReference type="GO" id="GO:0046872">
    <property type="term" value="F:metal ion binding"/>
    <property type="evidence" value="ECO:0007669"/>
    <property type="project" value="UniProtKB-KW"/>
</dbReference>
<evidence type="ECO:0000313" key="21">
    <source>
        <dbReference type="Proteomes" id="UP000275408"/>
    </source>
</evidence>
<proteinExistence type="predicted"/>
<accession>A0A3M6TBI7</accession>
<evidence type="ECO:0000256" key="8">
    <source>
        <dbReference type="ARBA" id="ARBA00022723"/>
    </source>
</evidence>
<keyword evidence="11" id="KW-1000">Mitochondrion outer membrane</keyword>
<dbReference type="PANTHER" id="PTHR22972:SF7">
    <property type="entry name" value="SERINE_THREONINE-PROTEIN KINASE PINK1, MITOCHONDRIAL"/>
    <property type="match status" value="1"/>
</dbReference>
<evidence type="ECO:0000256" key="17">
    <source>
        <dbReference type="ARBA" id="ARBA00047899"/>
    </source>
</evidence>
<comment type="catalytic activity">
    <reaction evidence="18">
        <text>L-seryl-[protein] + ATP = O-phospho-L-seryl-[protein] + ADP + H(+)</text>
        <dbReference type="Rhea" id="RHEA:17989"/>
        <dbReference type="Rhea" id="RHEA-COMP:9863"/>
        <dbReference type="Rhea" id="RHEA-COMP:11604"/>
        <dbReference type="ChEBI" id="CHEBI:15378"/>
        <dbReference type="ChEBI" id="CHEBI:29999"/>
        <dbReference type="ChEBI" id="CHEBI:30616"/>
        <dbReference type="ChEBI" id="CHEBI:83421"/>
        <dbReference type="ChEBI" id="CHEBI:456216"/>
        <dbReference type="EC" id="2.7.11.1"/>
    </reaction>
</comment>
<dbReference type="GO" id="GO:0005524">
    <property type="term" value="F:ATP binding"/>
    <property type="evidence" value="ECO:0007669"/>
    <property type="project" value="UniProtKB-KW"/>
</dbReference>
<dbReference type="Gene3D" id="1.10.510.10">
    <property type="entry name" value="Transferase(Phosphotransferase) domain 1"/>
    <property type="match status" value="1"/>
</dbReference>
<dbReference type="Proteomes" id="UP000275408">
    <property type="component" value="Unassembled WGS sequence"/>
</dbReference>
<keyword evidence="6" id="KW-0723">Serine/threonine-protein kinase</keyword>
<dbReference type="GO" id="GO:0005829">
    <property type="term" value="C:cytosol"/>
    <property type="evidence" value="ECO:0007669"/>
    <property type="project" value="UniProtKB-SubCell"/>
</dbReference>
<evidence type="ECO:0000256" key="18">
    <source>
        <dbReference type="ARBA" id="ARBA00048679"/>
    </source>
</evidence>
<dbReference type="GO" id="GO:0005741">
    <property type="term" value="C:mitochondrial outer membrane"/>
    <property type="evidence" value="ECO:0007669"/>
    <property type="project" value="UniProtKB-SubCell"/>
</dbReference>
<dbReference type="InterPro" id="IPR011009">
    <property type="entry name" value="Kinase-like_dom_sf"/>
</dbReference>
<evidence type="ECO:0000256" key="2">
    <source>
        <dbReference type="ARBA" id="ARBA00004434"/>
    </source>
</evidence>
<name>A0A3M6TBI7_POCDA</name>
<evidence type="ECO:0000256" key="6">
    <source>
        <dbReference type="ARBA" id="ARBA00022527"/>
    </source>
</evidence>
<dbReference type="AlphaFoldDB" id="A0A3M6TBI7"/>
<dbReference type="EMBL" id="RCHS01003956">
    <property type="protein sequence ID" value="RMX38701.1"/>
    <property type="molecule type" value="Genomic_DNA"/>
</dbReference>
<comment type="subcellular location">
    <subcellularLocation>
        <location evidence="3">Cytoplasm</location>
        <location evidence="3">Cytosol</location>
    </subcellularLocation>
    <subcellularLocation>
        <location evidence="2">Mitochondrion inner membrane</location>
        <topology evidence="2">Single-pass membrane protein</topology>
    </subcellularLocation>
    <subcellularLocation>
        <location evidence="4">Mitochondrion outer membrane</location>
        <topology evidence="4">Single-pass membrane protein</topology>
    </subcellularLocation>
</comment>
<dbReference type="PROSITE" id="PS00108">
    <property type="entry name" value="PROTEIN_KINASE_ST"/>
    <property type="match status" value="1"/>
</dbReference>
<keyword evidence="13" id="KW-0067">ATP-binding</keyword>
<dbReference type="InterPro" id="IPR000719">
    <property type="entry name" value="Prot_kinase_dom"/>
</dbReference>
<dbReference type="EC" id="2.7.11.1" evidence="5"/>
<dbReference type="GO" id="GO:0042981">
    <property type="term" value="P:regulation of apoptotic process"/>
    <property type="evidence" value="ECO:0007669"/>
    <property type="project" value="TreeGrafter"/>
</dbReference>
<dbReference type="GO" id="GO:0004674">
    <property type="term" value="F:protein serine/threonine kinase activity"/>
    <property type="evidence" value="ECO:0007669"/>
    <property type="project" value="UniProtKB-KW"/>
</dbReference>
<feature type="domain" description="Protein kinase" evidence="19">
    <location>
        <begin position="155"/>
        <end position="463"/>
    </location>
</feature>
<evidence type="ECO:0000256" key="4">
    <source>
        <dbReference type="ARBA" id="ARBA00004572"/>
    </source>
</evidence>
<keyword evidence="16" id="KW-0496">Mitochondrion</keyword>
<dbReference type="OMA" id="KNECNAS"/>
<evidence type="ECO:0000256" key="14">
    <source>
        <dbReference type="ARBA" id="ARBA00022842"/>
    </source>
</evidence>
<keyword evidence="7" id="KW-0808">Transferase</keyword>
<evidence type="ECO:0000256" key="12">
    <source>
        <dbReference type="ARBA" id="ARBA00022792"/>
    </source>
</evidence>
<dbReference type="Pfam" id="PF00069">
    <property type="entry name" value="Pkinase"/>
    <property type="match status" value="1"/>
</dbReference>
<sequence>MSAVRVLVRSLFRQIHNIGQVAARSGYNSAGEFAAVSSVANGQSALIPRAPKKNVGVFARGLWSGFTSRVGSVSQAASLRRMAIARMLRGCGPKSPMFAFLGFAVAISSEDGQRKEPYKKLHQMAQRALLTKNMFAELQKDFEEPSLAQLKLKDFKVGERLGQSSSNSAVYSAEYMGHEYAIKMLFNFGTSSQSSSLKREFSKEYQVLSAKNECNASQAGLSYTRLSAHPNISPILHHFTDDTPVLPDASTSYPAALPCSSGGLARNRTMFLVMPRYDRTVREYLASNSKPNLQVSSLLLLQLLEGIRHLTRHGVAHRDLKTDNLLLGEDTNSSFPQLVIADFGCCLADRSRELVLPFQTAEIDRGGNFTLMAPEIALAVPGKDSVLDFTKSDAWAAGAIAYEFFGNVNPFGWDGLDSRNYKDDDLPVLVQVQPGVRKVVSLLLKRDPAERITAETAITMLILVLRAPAEWHQGEDVQVENINWWLFCISLEMLGSEFQRAWTLEDKIMYRFLCRVTPNQIKDALELLTNDV</sequence>
<dbReference type="SMART" id="SM00220">
    <property type="entry name" value="S_TKc"/>
    <property type="match status" value="1"/>
</dbReference>
<evidence type="ECO:0000256" key="11">
    <source>
        <dbReference type="ARBA" id="ARBA00022787"/>
    </source>
</evidence>
<evidence type="ECO:0000256" key="9">
    <source>
        <dbReference type="ARBA" id="ARBA00022741"/>
    </source>
</evidence>
<comment type="catalytic activity">
    <reaction evidence="17">
        <text>L-threonyl-[protein] + ATP = O-phospho-L-threonyl-[protein] + ADP + H(+)</text>
        <dbReference type="Rhea" id="RHEA:46608"/>
        <dbReference type="Rhea" id="RHEA-COMP:11060"/>
        <dbReference type="Rhea" id="RHEA-COMP:11605"/>
        <dbReference type="ChEBI" id="CHEBI:15378"/>
        <dbReference type="ChEBI" id="CHEBI:30013"/>
        <dbReference type="ChEBI" id="CHEBI:30616"/>
        <dbReference type="ChEBI" id="CHEBI:61977"/>
        <dbReference type="ChEBI" id="CHEBI:456216"/>
        <dbReference type="EC" id="2.7.11.1"/>
    </reaction>
</comment>
<evidence type="ECO:0000313" key="20">
    <source>
        <dbReference type="EMBL" id="RMX38701.1"/>
    </source>
</evidence>
<keyword evidence="8" id="KW-0479">Metal-binding</keyword>
<dbReference type="OrthoDB" id="1405469at2759"/>
<dbReference type="STRING" id="46731.A0A3M6TBI7"/>
<dbReference type="GO" id="GO:0000422">
    <property type="term" value="P:autophagy of mitochondrion"/>
    <property type="evidence" value="ECO:0007669"/>
    <property type="project" value="TreeGrafter"/>
</dbReference>
<reference evidence="20 21" key="1">
    <citation type="journal article" date="2018" name="Sci. Rep.">
        <title>Comparative analysis of the Pocillopora damicornis genome highlights role of immune system in coral evolution.</title>
        <authorList>
            <person name="Cunning R."/>
            <person name="Bay R.A."/>
            <person name="Gillette P."/>
            <person name="Baker A.C."/>
            <person name="Traylor-Knowles N."/>
        </authorList>
    </citation>
    <scope>NUCLEOTIDE SEQUENCE [LARGE SCALE GENOMIC DNA]</scope>
    <source>
        <strain evidence="20">RSMAS</strain>
        <tissue evidence="20">Whole animal</tissue>
    </source>
</reference>
<comment type="caution">
    <text evidence="20">The sequence shown here is derived from an EMBL/GenBank/DDBJ whole genome shotgun (WGS) entry which is preliminary data.</text>
</comment>
<dbReference type="InterPro" id="IPR008271">
    <property type="entry name" value="Ser/Thr_kinase_AS"/>
</dbReference>
<dbReference type="GO" id="GO:0090141">
    <property type="term" value="P:positive regulation of mitochondrial fission"/>
    <property type="evidence" value="ECO:0007669"/>
    <property type="project" value="TreeGrafter"/>
</dbReference>
<dbReference type="PROSITE" id="PS50011">
    <property type="entry name" value="PROTEIN_KINASE_DOM"/>
    <property type="match status" value="1"/>
</dbReference>
<evidence type="ECO:0000259" key="19">
    <source>
        <dbReference type="PROSITE" id="PS50011"/>
    </source>
</evidence>
<organism evidence="20 21">
    <name type="scientific">Pocillopora damicornis</name>
    <name type="common">Cauliflower coral</name>
    <name type="synonym">Millepora damicornis</name>
    <dbReference type="NCBI Taxonomy" id="46731"/>
    <lineage>
        <taxon>Eukaryota</taxon>
        <taxon>Metazoa</taxon>
        <taxon>Cnidaria</taxon>
        <taxon>Anthozoa</taxon>
        <taxon>Hexacorallia</taxon>
        <taxon>Scleractinia</taxon>
        <taxon>Astrocoeniina</taxon>
        <taxon>Pocilloporidae</taxon>
        <taxon>Pocillopora</taxon>
    </lineage>
</organism>
<evidence type="ECO:0000256" key="15">
    <source>
        <dbReference type="ARBA" id="ARBA00022946"/>
    </source>
</evidence>
<dbReference type="PANTHER" id="PTHR22972">
    <property type="entry name" value="SERINE/THREONINE PROTEIN KINASE"/>
    <property type="match status" value="1"/>
</dbReference>
<keyword evidence="14" id="KW-0460">Magnesium</keyword>
<keyword evidence="21" id="KW-1185">Reference proteome</keyword>
<keyword evidence="12" id="KW-0999">Mitochondrion inner membrane</keyword>
<keyword evidence="9" id="KW-0547">Nucleotide-binding</keyword>
<dbReference type="Gene3D" id="3.30.200.20">
    <property type="entry name" value="Phosphorylase Kinase, domain 1"/>
    <property type="match status" value="1"/>
</dbReference>
<dbReference type="GO" id="GO:0005743">
    <property type="term" value="C:mitochondrial inner membrane"/>
    <property type="evidence" value="ECO:0007669"/>
    <property type="project" value="UniProtKB-SubCell"/>
</dbReference>
<evidence type="ECO:0000256" key="16">
    <source>
        <dbReference type="ARBA" id="ARBA00023128"/>
    </source>
</evidence>
<evidence type="ECO:0000256" key="3">
    <source>
        <dbReference type="ARBA" id="ARBA00004514"/>
    </source>
</evidence>
<keyword evidence="10" id="KW-0418">Kinase</keyword>
<comment type="cofactor">
    <cofactor evidence="1">
        <name>Mg(2+)</name>
        <dbReference type="ChEBI" id="CHEBI:18420"/>
    </cofactor>
</comment>
<keyword evidence="12" id="KW-0472">Membrane</keyword>
<evidence type="ECO:0000256" key="1">
    <source>
        <dbReference type="ARBA" id="ARBA00001946"/>
    </source>
</evidence>
<gene>
    <name evidence="20" type="ORF">pdam_00005879</name>
</gene>
<evidence type="ECO:0000256" key="10">
    <source>
        <dbReference type="ARBA" id="ARBA00022777"/>
    </source>
</evidence>